<organism evidence="2 3">
    <name type="scientific">Nicotiana sylvestris</name>
    <name type="common">Wood tobacco</name>
    <name type="synonym">South American tobacco</name>
    <dbReference type="NCBI Taxonomy" id="4096"/>
    <lineage>
        <taxon>Eukaryota</taxon>
        <taxon>Viridiplantae</taxon>
        <taxon>Streptophyta</taxon>
        <taxon>Embryophyta</taxon>
        <taxon>Tracheophyta</taxon>
        <taxon>Spermatophyta</taxon>
        <taxon>Magnoliopsida</taxon>
        <taxon>eudicotyledons</taxon>
        <taxon>Gunneridae</taxon>
        <taxon>Pentapetalae</taxon>
        <taxon>asterids</taxon>
        <taxon>lamiids</taxon>
        <taxon>Solanales</taxon>
        <taxon>Solanaceae</taxon>
        <taxon>Nicotianoideae</taxon>
        <taxon>Nicotianeae</taxon>
        <taxon>Nicotiana</taxon>
    </lineage>
</organism>
<dbReference type="Proteomes" id="UP000189701">
    <property type="component" value="Unplaced"/>
</dbReference>
<protein>
    <submittedName>
        <fullName evidence="3">Uncharacterized protein LOC104224445</fullName>
    </submittedName>
</protein>
<accession>A0A1U7WJH8</accession>
<reference evidence="2" key="1">
    <citation type="journal article" date="2013" name="Genome Biol.">
        <title>Reference genomes and transcriptomes of Nicotiana sylvestris and Nicotiana tomentosiformis.</title>
        <authorList>
            <person name="Sierro N."/>
            <person name="Battey J.N."/>
            <person name="Ouadi S."/>
            <person name="Bovet L."/>
            <person name="Goepfert S."/>
            <person name="Bakaher N."/>
            <person name="Peitsch M.C."/>
            <person name="Ivanov N.V."/>
        </authorList>
    </citation>
    <scope>NUCLEOTIDE SEQUENCE [LARGE SCALE GENOMIC DNA]</scope>
</reference>
<evidence type="ECO:0000313" key="2">
    <source>
        <dbReference type="Proteomes" id="UP000189701"/>
    </source>
</evidence>
<feature type="compositionally biased region" description="Basic and acidic residues" evidence="1">
    <location>
        <begin position="80"/>
        <end position="98"/>
    </location>
</feature>
<keyword evidence="2" id="KW-1185">Reference proteome</keyword>
<dbReference type="AlphaFoldDB" id="A0A1U7WJH8"/>
<evidence type="ECO:0000313" key="3">
    <source>
        <dbReference type="RefSeq" id="XP_009774400.1"/>
    </source>
</evidence>
<reference evidence="3" key="2">
    <citation type="submission" date="2025-08" db="UniProtKB">
        <authorList>
            <consortium name="RefSeq"/>
        </authorList>
    </citation>
    <scope>IDENTIFICATION</scope>
    <source>
        <tissue evidence="3">Leaf</tissue>
    </source>
</reference>
<proteinExistence type="predicted"/>
<dbReference type="OrthoDB" id="1240482at2759"/>
<name>A0A1U7WJH8_NICSY</name>
<feature type="region of interest" description="Disordered" evidence="1">
    <location>
        <begin position="65"/>
        <end position="106"/>
    </location>
</feature>
<sequence length="122" mass="14169">MSFPKKWNMKPVAQMPEPILELKQWVESLVSQRPYSKRAWMELSKGQWEARNHGLVKDVTMRLPSGDEEVFPQPSALKQAQEKKRKEAPSCPSLEKKSPAKRSRRSRGCRYYAFELNPPIKG</sequence>
<dbReference type="RefSeq" id="XP_009774400.1">
    <property type="nucleotide sequence ID" value="XM_009776098.1"/>
</dbReference>
<gene>
    <name evidence="3" type="primary">LOC104224445</name>
</gene>
<evidence type="ECO:0000256" key="1">
    <source>
        <dbReference type="SAM" id="MobiDB-lite"/>
    </source>
</evidence>